<sequence length="153" mass="16446">MRVAGLDVGEKTIGVAVSDPLGWTAQGVEVVRRTTLEADLERLRTLFAGYEVGEVVVGLPRDMSGGEGAQARLVREFADALARALGLPVTLWDERLTTAQATRALLEGDVSRRRRRQVVDRLAAQLILQAFLDRRRAAGGARPGRSGGAGGER</sequence>
<dbReference type="EMBL" id="AP025628">
    <property type="protein sequence ID" value="BDG59666.1"/>
    <property type="molecule type" value="Genomic_DNA"/>
</dbReference>
<evidence type="ECO:0000256" key="4">
    <source>
        <dbReference type="ARBA" id="ARBA00022801"/>
    </source>
</evidence>
<gene>
    <name evidence="7" type="ORF">caldi_07560</name>
</gene>
<dbReference type="Pfam" id="PF03652">
    <property type="entry name" value="RuvX"/>
    <property type="match status" value="1"/>
</dbReference>
<dbReference type="HAMAP" id="MF_00651">
    <property type="entry name" value="Nuclease_YqgF"/>
    <property type="match status" value="1"/>
</dbReference>
<evidence type="ECO:0000256" key="3">
    <source>
        <dbReference type="ARBA" id="ARBA00022722"/>
    </source>
</evidence>
<dbReference type="NCBIfam" id="TIGR00250">
    <property type="entry name" value="RNAse_H_YqgF"/>
    <property type="match status" value="1"/>
</dbReference>
<keyword evidence="4 5" id="KW-0378">Hydrolase</keyword>
<evidence type="ECO:0000256" key="1">
    <source>
        <dbReference type="ARBA" id="ARBA00022490"/>
    </source>
</evidence>
<evidence type="ECO:0000256" key="5">
    <source>
        <dbReference type="HAMAP-Rule" id="MF_00651"/>
    </source>
</evidence>
<protein>
    <recommendedName>
        <fullName evidence="5">Putative pre-16S rRNA nuclease</fullName>
        <ecNumber evidence="5">3.1.-.-</ecNumber>
    </recommendedName>
</protein>
<dbReference type="SMART" id="SM00732">
    <property type="entry name" value="YqgFc"/>
    <property type="match status" value="1"/>
</dbReference>
<organism evidence="7 8">
    <name type="scientific">Caldinitratiruptor microaerophilus</name>
    <dbReference type="NCBI Taxonomy" id="671077"/>
    <lineage>
        <taxon>Bacteria</taxon>
        <taxon>Bacillati</taxon>
        <taxon>Bacillota</taxon>
        <taxon>Clostridia</taxon>
        <taxon>Eubacteriales</taxon>
        <taxon>Symbiobacteriaceae</taxon>
        <taxon>Caldinitratiruptor</taxon>
    </lineage>
</organism>
<keyword evidence="2 5" id="KW-0690">Ribosome biogenesis</keyword>
<dbReference type="PANTHER" id="PTHR33317">
    <property type="entry name" value="POLYNUCLEOTIDYL TRANSFERASE, RIBONUCLEASE H-LIKE SUPERFAMILY PROTEIN"/>
    <property type="match status" value="1"/>
</dbReference>
<keyword evidence="8" id="KW-1185">Reference proteome</keyword>
<dbReference type="EC" id="3.1.-.-" evidence="5"/>
<proteinExistence type="inferred from homology"/>
<dbReference type="Proteomes" id="UP001163687">
    <property type="component" value="Chromosome"/>
</dbReference>
<dbReference type="AlphaFoldDB" id="A0AA35CLT1"/>
<dbReference type="GO" id="GO:0016788">
    <property type="term" value="F:hydrolase activity, acting on ester bonds"/>
    <property type="evidence" value="ECO:0007669"/>
    <property type="project" value="UniProtKB-UniRule"/>
</dbReference>
<dbReference type="GO" id="GO:0000967">
    <property type="term" value="P:rRNA 5'-end processing"/>
    <property type="evidence" value="ECO:0007669"/>
    <property type="project" value="UniProtKB-UniRule"/>
</dbReference>
<comment type="similarity">
    <text evidence="5">Belongs to the YqgF HJR family.</text>
</comment>
<accession>A0AA35CLT1</accession>
<evidence type="ECO:0000259" key="6">
    <source>
        <dbReference type="SMART" id="SM00732"/>
    </source>
</evidence>
<dbReference type="CDD" id="cd16964">
    <property type="entry name" value="YqgF"/>
    <property type="match status" value="1"/>
</dbReference>
<evidence type="ECO:0000313" key="8">
    <source>
        <dbReference type="Proteomes" id="UP001163687"/>
    </source>
</evidence>
<keyword evidence="1 5" id="KW-0963">Cytoplasm</keyword>
<dbReference type="PANTHER" id="PTHR33317:SF4">
    <property type="entry name" value="POLYNUCLEOTIDYL TRANSFERASE, RIBONUCLEASE H-LIKE SUPERFAMILY PROTEIN"/>
    <property type="match status" value="1"/>
</dbReference>
<dbReference type="Gene3D" id="3.30.420.140">
    <property type="entry name" value="YqgF/RNase H-like domain"/>
    <property type="match status" value="1"/>
</dbReference>
<dbReference type="GO" id="GO:0005829">
    <property type="term" value="C:cytosol"/>
    <property type="evidence" value="ECO:0007669"/>
    <property type="project" value="TreeGrafter"/>
</dbReference>
<dbReference type="SUPFAM" id="SSF53098">
    <property type="entry name" value="Ribonuclease H-like"/>
    <property type="match status" value="1"/>
</dbReference>
<dbReference type="InterPro" id="IPR012337">
    <property type="entry name" value="RNaseH-like_sf"/>
</dbReference>
<keyword evidence="3 5" id="KW-0540">Nuclease</keyword>
<dbReference type="InterPro" id="IPR005227">
    <property type="entry name" value="YqgF"/>
</dbReference>
<comment type="function">
    <text evidence="5">Could be a nuclease involved in processing of the 5'-end of pre-16S rRNA.</text>
</comment>
<dbReference type="KEGG" id="cmic:caldi_07560"/>
<dbReference type="InterPro" id="IPR006641">
    <property type="entry name" value="YqgF/RNaseH-like_dom"/>
</dbReference>
<dbReference type="InterPro" id="IPR037027">
    <property type="entry name" value="YqgF/RNaseH-like_dom_sf"/>
</dbReference>
<name>A0AA35CLT1_9FIRM</name>
<evidence type="ECO:0000256" key="2">
    <source>
        <dbReference type="ARBA" id="ARBA00022517"/>
    </source>
</evidence>
<reference evidence="7" key="1">
    <citation type="submission" date="2022-03" db="EMBL/GenBank/DDBJ databases">
        <title>Complete genome sequence of Caldinitratiruptor microaerophilus.</title>
        <authorList>
            <person name="Mukaiyama R."/>
            <person name="Nishiyama T."/>
            <person name="Ueda K."/>
        </authorList>
    </citation>
    <scope>NUCLEOTIDE SEQUENCE</scope>
    <source>
        <strain evidence="7">JCM 16183</strain>
    </source>
</reference>
<comment type="subcellular location">
    <subcellularLocation>
        <location evidence="5">Cytoplasm</location>
    </subcellularLocation>
</comment>
<feature type="domain" description="YqgF/RNase H-like" evidence="6">
    <location>
        <begin position="1"/>
        <end position="101"/>
    </location>
</feature>
<dbReference type="GO" id="GO:0004518">
    <property type="term" value="F:nuclease activity"/>
    <property type="evidence" value="ECO:0007669"/>
    <property type="project" value="UniProtKB-KW"/>
</dbReference>
<evidence type="ECO:0000313" key="7">
    <source>
        <dbReference type="EMBL" id="BDG59666.1"/>
    </source>
</evidence>